<gene>
    <name evidence="3" type="ORF">PBLR_14291</name>
</gene>
<proteinExistence type="inferred from homology"/>
<keyword evidence="2" id="KW-0235">DNA replication</keyword>
<evidence type="ECO:0000256" key="1">
    <source>
        <dbReference type="ARBA" id="ARBA00008909"/>
    </source>
</evidence>
<evidence type="ECO:0000313" key="3">
    <source>
        <dbReference type="EMBL" id="SYX85869.1"/>
    </source>
</evidence>
<comment type="similarity">
    <text evidence="1">Belongs to the Gram-positive plasmids replication protein type 1 family.</text>
</comment>
<dbReference type="Pfam" id="PF01446">
    <property type="entry name" value="Rep_1"/>
    <property type="match status" value="1"/>
</dbReference>
<accession>A0A383RHN8</accession>
<dbReference type="InterPro" id="IPR000989">
    <property type="entry name" value="Rep"/>
</dbReference>
<evidence type="ECO:0000256" key="2">
    <source>
        <dbReference type="ARBA" id="ARBA00022705"/>
    </source>
</evidence>
<dbReference type="GO" id="GO:0006260">
    <property type="term" value="P:DNA replication"/>
    <property type="evidence" value="ECO:0007669"/>
    <property type="project" value="UniProtKB-KW"/>
</dbReference>
<reference evidence="4" key="1">
    <citation type="submission" date="2018-08" db="EMBL/GenBank/DDBJ databases">
        <authorList>
            <person name="Chevrot R."/>
        </authorList>
    </citation>
    <scope>NUCLEOTIDE SEQUENCE [LARGE SCALE GENOMIC DNA]</scope>
</reference>
<protein>
    <submittedName>
        <fullName evidence="3">Replication protein</fullName>
    </submittedName>
</protein>
<dbReference type="AlphaFoldDB" id="A0A383RHN8"/>
<sequence length="232" mass="27209">MPESWKKSLQSAFLNHRIISAINQDMQVNWLMIDLGIVEVALNELNEELDRMLIAFNRLCKYKQVTQVSLGCFRMLDIIRNEESCQPNLHILLPTIKSYFQGRYYIKAESWLSLWCRALNKASVDHVTVNVKVVNAKGDKQEIVRKMDEGLRRLAANRGQRRMGSNEPSIQLPSRRLIGYSRVMKEYMEKLKPDPVYDLNEYRTEDVVANAAFEMMLDWYPGIRLKYDHHPE</sequence>
<name>A0A383RHN8_PAEAL</name>
<evidence type="ECO:0000313" key="4">
    <source>
        <dbReference type="Proteomes" id="UP000304148"/>
    </source>
</evidence>
<dbReference type="Proteomes" id="UP000304148">
    <property type="component" value="Chromosome"/>
</dbReference>
<dbReference type="GO" id="GO:0003677">
    <property type="term" value="F:DNA binding"/>
    <property type="evidence" value="ECO:0007669"/>
    <property type="project" value="InterPro"/>
</dbReference>
<dbReference type="EMBL" id="LS992241">
    <property type="protein sequence ID" value="SYX85869.1"/>
    <property type="molecule type" value="Genomic_DNA"/>
</dbReference>
<organism evidence="3 4">
    <name type="scientific">Paenibacillus alvei</name>
    <name type="common">Bacillus alvei</name>
    <dbReference type="NCBI Taxonomy" id="44250"/>
    <lineage>
        <taxon>Bacteria</taxon>
        <taxon>Bacillati</taxon>
        <taxon>Bacillota</taxon>
        <taxon>Bacilli</taxon>
        <taxon>Bacillales</taxon>
        <taxon>Paenibacillaceae</taxon>
        <taxon>Paenibacillus</taxon>
    </lineage>
</organism>
<dbReference type="RefSeq" id="WP_138187778.1">
    <property type="nucleotide sequence ID" value="NZ_LS992241.1"/>
</dbReference>